<gene>
    <name evidence="3" type="ORF">G7K_2321-t1</name>
</gene>
<feature type="domain" description="Myb-like" evidence="2">
    <location>
        <begin position="212"/>
        <end position="257"/>
    </location>
</feature>
<dbReference type="AlphaFoldDB" id="A0A0E9NE67"/>
<dbReference type="PROSITE" id="PS50090">
    <property type="entry name" value="MYB_LIKE"/>
    <property type="match status" value="1"/>
</dbReference>
<keyword evidence="4" id="KW-1185">Reference proteome</keyword>
<dbReference type="InterPro" id="IPR001005">
    <property type="entry name" value="SANT/Myb"/>
</dbReference>
<evidence type="ECO:0000313" key="4">
    <source>
        <dbReference type="Proteomes" id="UP000033140"/>
    </source>
</evidence>
<feature type="region of interest" description="Disordered" evidence="1">
    <location>
        <begin position="56"/>
        <end position="219"/>
    </location>
</feature>
<feature type="compositionally biased region" description="Basic and acidic residues" evidence="1">
    <location>
        <begin position="116"/>
        <end position="125"/>
    </location>
</feature>
<feature type="compositionally biased region" description="Basic and acidic residues" evidence="1">
    <location>
        <begin position="178"/>
        <end position="189"/>
    </location>
</feature>
<evidence type="ECO:0000313" key="3">
    <source>
        <dbReference type="EMBL" id="GAO48139.1"/>
    </source>
</evidence>
<feature type="compositionally biased region" description="Acidic residues" evidence="1">
    <location>
        <begin position="72"/>
        <end position="94"/>
    </location>
</feature>
<feature type="compositionally biased region" description="Basic and acidic residues" evidence="1">
    <location>
        <begin position="145"/>
        <end position="156"/>
    </location>
</feature>
<dbReference type="Proteomes" id="UP000033140">
    <property type="component" value="Unassembled WGS sequence"/>
</dbReference>
<reference evidence="3 4" key="3">
    <citation type="journal article" date="2015" name="Genome Announc.">
        <title>Draft Genome Sequence of the Archiascomycetous Yeast Saitoella complicata.</title>
        <authorList>
            <person name="Yamauchi K."/>
            <person name="Kondo S."/>
            <person name="Hamamoto M."/>
            <person name="Takahashi Y."/>
            <person name="Ogura Y."/>
            <person name="Hayashi T."/>
            <person name="Nishida H."/>
        </authorList>
    </citation>
    <scope>NUCLEOTIDE SEQUENCE [LARGE SCALE GENOMIC DNA]</scope>
    <source>
        <strain evidence="3 4">NRRL Y-17804</strain>
    </source>
</reference>
<feature type="compositionally biased region" description="Basic residues" evidence="1">
    <location>
        <begin position="160"/>
        <end position="177"/>
    </location>
</feature>
<proteinExistence type="predicted"/>
<sequence>MELFTDYDFGVGTGLEVVPVFAPDWEEDETVVTLNHNSSDNKGTINLEVEKQEKHELVSYEESDLSSAQDLSDPENDIDEVQVDVVGDEVEKEEEAAAKPQEDAPNTDASSEEEVSPPKKPEVKKNAATSRKRKVKVEASDEDPDVKSEHEDDGKIAKSAPKRARKKNGVATRKRNVKTADSDEEVKSEVEDEDEEKMAKPAAKRSVGETNRDGTKRGGYTQQEDMRMMILRAQGLSWNAIAKELPGRNAHNLQSHYCVAKLGKLDLSSITFDTSHGWSNEAVQFLQFMKEGRKATWKQLEQYFPGKSGNILQKYYSAVTRGKIKGKGILGGEKVKDDNRLQDVSSASPTSADLMTAAHDMRRLCVKTTSHWSSSTTMENAALRIIE</sequence>
<feature type="compositionally biased region" description="Basic and acidic residues" evidence="1">
    <location>
        <begin position="206"/>
        <end position="216"/>
    </location>
</feature>
<evidence type="ECO:0000256" key="1">
    <source>
        <dbReference type="SAM" id="MobiDB-lite"/>
    </source>
</evidence>
<evidence type="ECO:0000259" key="2">
    <source>
        <dbReference type="PROSITE" id="PS50090"/>
    </source>
</evidence>
<reference evidence="3 4" key="1">
    <citation type="journal article" date="2011" name="J. Gen. Appl. Microbiol.">
        <title>Draft genome sequencing of the enigmatic yeast Saitoella complicata.</title>
        <authorList>
            <person name="Nishida H."/>
            <person name="Hamamoto M."/>
            <person name="Sugiyama J."/>
        </authorList>
    </citation>
    <scope>NUCLEOTIDE SEQUENCE [LARGE SCALE GENOMIC DNA]</scope>
    <source>
        <strain evidence="3 4">NRRL Y-17804</strain>
    </source>
</reference>
<protein>
    <recommendedName>
        <fullName evidence="2">Myb-like domain-containing protein</fullName>
    </recommendedName>
</protein>
<reference evidence="3 4" key="2">
    <citation type="journal article" date="2014" name="J. Gen. Appl. Microbiol.">
        <title>The early diverging ascomycetous budding yeast Saitoella complicata has three histone deacetylases belonging to the Clr6, Hos2, and Rpd3 lineages.</title>
        <authorList>
            <person name="Nishida H."/>
            <person name="Matsumoto T."/>
            <person name="Kondo S."/>
            <person name="Hamamoto M."/>
            <person name="Yoshikawa H."/>
        </authorList>
    </citation>
    <scope>NUCLEOTIDE SEQUENCE [LARGE SCALE GENOMIC DNA]</scope>
    <source>
        <strain evidence="3 4">NRRL Y-17804</strain>
    </source>
</reference>
<dbReference type="EMBL" id="BACD03000013">
    <property type="protein sequence ID" value="GAO48139.1"/>
    <property type="molecule type" value="Genomic_DNA"/>
</dbReference>
<organism evidence="3 4">
    <name type="scientific">Saitoella complicata (strain BCRC 22490 / CBS 7301 / JCM 7358 / NBRC 10748 / NRRL Y-17804)</name>
    <dbReference type="NCBI Taxonomy" id="698492"/>
    <lineage>
        <taxon>Eukaryota</taxon>
        <taxon>Fungi</taxon>
        <taxon>Dikarya</taxon>
        <taxon>Ascomycota</taxon>
        <taxon>Taphrinomycotina</taxon>
        <taxon>Taphrinomycotina incertae sedis</taxon>
        <taxon>Saitoella</taxon>
    </lineage>
</organism>
<name>A0A0E9NE67_SAICN</name>
<comment type="caution">
    <text evidence="3">The sequence shown here is derived from an EMBL/GenBank/DDBJ whole genome shotgun (WGS) entry which is preliminary data.</text>
</comment>
<accession>A0A0E9NE67</accession>